<name>A0A7G7YDW0_9APHY</name>
<dbReference type="AlphaFoldDB" id="A0A7G7YDW0"/>
<dbReference type="EMBL" id="MT079862">
    <property type="protein sequence ID" value="QNH92680.1"/>
    <property type="molecule type" value="Genomic_DNA"/>
</dbReference>
<protein>
    <submittedName>
        <fullName evidence="1">Uncharacterized protein</fullName>
    </submittedName>
</protein>
<organism evidence="1">
    <name type="scientific">Wolfiporia cocos</name>
    <dbReference type="NCBI Taxonomy" id="81056"/>
    <lineage>
        <taxon>Eukaryota</taxon>
        <taxon>Fungi</taxon>
        <taxon>Dikarya</taxon>
        <taxon>Basidiomycota</taxon>
        <taxon>Agaricomycotina</taxon>
        <taxon>Agaricomycetes</taxon>
        <taxon>Polyporales</taxon>
        <taxon>Phaeolaceae</taxon>
        <taxon>Wolfiporia</taxon>
    </lineage>
</organism>
<evidence type="ECO:0000313" key="1">
    <source>
        <dbReference type="EMBL" id="QNH92680.1"/>
    </source>
</evidence>
<geneLocation type="mitochondrion" evidence="1"/>
<proteinExistence type="predicted"/>
<sequence>MKQNFVLYNTLKASCGFFNQQVKVLRTLTWRASPPSSITWVNERIPFKFLVSKSRVGRGDYSHFIVLTNWSNGTYKKEIGCEADNGTTRISSDTSETRRGSYW</sequence>
<gene>
    <name evidence="1" type="primary">orf27</name>
</gene>
<reference evidence="1" key="1">
    <citation type="journal article" date="2020" name="Front. Microbiol.">
        <title>Characterization of Two Mitochondrial Genomes and Gene Expression Analysis Reveal Clues for Variations, Evolution, and Large-Sclerotium Formation in Medical Fungus Wolfiporia cocos.</title>
        <authorList>
            <person name="Chen M."/>
            <person name="Chen N."/>
            <person name="Wu T."/>
            <person name="Bian Y."/>
            <person name="Deng Y."/>
            <person name="Xu Z."/>
        </authorList>
    </citation>
    <scope>NUCLEOTIDE SEQUENCE</scope>
    <source>
        <strain evidence="1">MD-104 SS10</strain>
    </source>
</reference>
<keyword evidence="1" id="KW-0496">Mitochondrion</keyword>
<accession>A0A7G7YDW0</accession>